<dbReference type="OrthoDB" id="9835229at2"/>
<proteinExistence type="predicted"/>
<evidence type="ECO:0000313" key="3">
    <source>
        <dbReference type="Proteomes" id="UP000054870"/>
    </source>
</evidence>
<name>A0A158DLH0_9BURK</name>
<evidence type="ECO:0000313" key="2">
    <source>
        <dbReference type="EMBL" id="SAK95046.1"/>
    </source>
</evidence>
<dbReference type="AlphaFoldDB" id="A0A158DLH0"/>
<sequence length="192" mass="20623">MLRAVVTLVLSLLKVVTYLVKQWKSACVGLLVGLGVRWYPQSWPGSEWLDAKFHRIAHRAAEPLGYLMLALLAVLLASLVYQHFAKHDGGRSSRFVRACDNVLTKRVMPAIAAAGAAVFGASVPFGEQGVIFAASFIVWLGAILCCLQVMADYAAMPTASRNFCAPAWGGFSSSPAGKQPVGAAPRHHRSKS</sequence>
<gene>
    <name evidence="2" type="ORF">AWB75_06881</name>
</gene>
<keyword evidence="1" id="KW-0812">Transmembrane</keyword>
<reference evidence="2" key="1">
    <citation type="submission" date="2016-01" db="EMBL/GenBank/DDBJ databases">
        <authorList>
            <person name="Peeters C."/>
        </authorList>
    </citation>
    <scope>NUCLEOTIDE SEQUENCE [LARGE SCALE GENOMIC DNA]</scope>
    <source>
        <strain evidence="2">LMG 29318</strain>
    </source>
</reference>
<accession>A0A158DLH0</accession>
<keyword evidence="3" id="KW-1185">Reference proteome</keyword>
<comment type="caution">
    <text evidence="2">The sequence shown here is derived from an EMBL/GenBank/DDBJ whole genome shotgun (WGS) entry which is preliminary data.</text>
</comment>
<dbReference type="EMBL" id="FCOF02000076">
    <property type="protein sequence ID" value="SAK95046.1"/>
    <property type="molecule type" value="Genomic_DNA"/>
</dbReference>
<feature type="transmembrane region" description="Helical" evidence="1">
    <location>
        <begin position="64"/>
        <end position="85"/>
    </location>
</feature>
<dbReference type="Proteomes" id="UP000054870">
    <property type="component" value="Unassembled WGS sequence"/>
</dbReference>
<organism evidence="2 3">
    <name type="scientific">Caballeronia catudaia</name>
    <dbReference type="NCBI Taxonomy" id="1777136"/>
    <lineage>
        <taxon>Bacteria</taxon>
        <taxon>Pseudomonadati</taxon>
        <taxon>Pseudomonadota</taxon>
        <taxon>Betaproteobacteria</taxon>
        <taxon>Burkholderiales</taxon>
        <taxon>Burkholderiaceae</taxon>
        <taxon>Caballeronia</taxon>
    </lineage>
</organism>
<evidence type="ECO:0000256" key="1">
    <source>
        <dbReference type="SAM" id="Phobius"/>
    </source>
</evidence>
<feature type="transmembrane region" description="Helical" evidence="1">
    <location>
        <begin position="131"/>
        <end position="151"/>
    </location>
</feature>
<keyword evidence="1" id="KW-1133">Transmembrane helix</keyword>
<keyword evidence="1" id="KW-0472">Membrane</keyword>
<dbReference type="RefSeq" id="WP_143746641.1">
    <property type="nucleotide sequence ID" value="NZ_FCOF02000076.1"/>
</dbReference>
<protein>
    <submittedName>
        <fullName evidence="2">Uncharacterized protein</fullName>
    </submittedName>
</protein>